<evidence type="ECO:0000313" key="1">
    <source>
        <dbReference type="EMBL" id="KAG6653472.1"/>
    </source>
</evidence>
<protein>
    <submittedName>
        <fullName evidence="1">Uncharacterized protein</fullName>
    </submittedName>
</protein>
<name>A0A8T1QH13_CARIL</name>
<dbReference type="AlphaFoldDB" id="A0A8T1QH13"/>
<reference evidence="1" key="1">
    <citation type="submission" date="2020-12" db="EMBL/GenBank/DDBJ databases">
        <title>WGS assembly of Carya illinoinensis cv. Pawnee.</title>
        <authorList>
            <person name="Platts A."/>
            <person name="Shu S."/>
            <person name="Wright S."/>
            <person name="Barry K."/>
            <person name="Edger P."/>
            <person name="Pires J.C."/>
            <person name="Schmutz J."/>
        </authorList>
    </citation>
    <scope>NUCLEOTIDE SEQUENCE</scope>
    <source>
        <tissue evidence="1">Leaf</tissue>
    </source>
</reference>
<accession>A0A8T1QH13</accession>
<organism evidence="1 2">
    <name type="scientific">Carya illinoinensis</name>
    <name type="common">Pecan</name>
    <dbReference type="NCBI Taxonomy" id="32201"/>
    <lineage>
        <taxon>Eukaryota</taxon>
        <taxon>Viridiplantae</taxon>
        <taxon>Streptophyta</taxon>
        <taxon>Embryophyta</taxon>
        <taxon>Tracheophyta</taxon>
        <taxon>Spermatophyta</taxon>
        <taxon>Magnoliopsida</taxon>
        <taxon>eudicotyledons</taxon>
        <taxon>Gunneridae</taxon>
        <taxon>Pentapetalae</taxon>
        <taxon>rosids</taxon>
        <taxon>fabids</taxon>
        <taxon>Fagales</taxon>
        <taxon>Juglandaceae</taxon>
        <taxon>Carya</taxon>
    </lineage>
</organism>
<keyword evidence="2" id="KW-1185">Reference proteome</keyword>
<dbReference type="Proteomes" id="UP000811609">
    <property type="component" value="Chromosome 5"/>
</dbReference>
<comment type="caution">
    <text evidence="1">The sequence shown here is derived from an EMBL/GenBank/DDBJ whole genome shotgun (WGS) entry which is preliminary data.</text>
</comment>
<evidence type="ECO:0000313" key="2">
    <source>
        <dbReference type="Proteomes" id="UP000811609"/>
    </source>
</evidence>
<gene>
    <name evidence="1" type="ORF">CIPAW_05G079600</name>
</gene>
<sequence length="48" mass="5273">MLVLLNTLNILLAIDLFRGKATFVSSTINISNRKAKETNIGSLIAVRE</sequence>
<proteinExistence type="predicted"/>
<dbReference type="EMBL" id="CM031813">
    <property type="protein sequence ID" value="KAG6653472.1"/>
    <property type="molecule type" value="Genomic_DNA"/>
</dbReference>